<organism evidence="8 9">
    <name type="scientific">Marinomonas rhodophyticola</name>
    <dbReference type="NCBI Taxonomy" id="2992803"/>
    <lineage>
        <taxon>Bacteria</taxon>
        <taxon>Pseudomonadati</taxon>
        <taxon>Pseudomonadota</taxon>
        <taxon>Gammaproteobacteria</taxon>
        <taxon>Oceanospirillales</taxon>
        <taxon>Oceanospirillaceae</taxon>
        <taxon>Marinomonas</taxon>
    </lineage>
</organism>
<keyword evidence="6" id="KW-0694">RNA-binding</keyword>
<dbReference type="InterPro" id="IPR036866">
    <property type="entry name" value="RibonucZ/Hydroxyglut_hydro"/>
</dbReference>
<keyword evidence="9" id="KW-1185">Reference proteome</keyword>
<feature type="domain" description="Metallo-beta-lactamase" evidence="7">
    <location>
        <begin position="49"/>
        <end position="248"/>
    </location>
</feature>
<dbReference type="PANTHER" id="PTHR43694">
    <property type="entry name" value="RIBONUCLEASE J"/>
    <property type="match status" value="1"/>
</dbReference>
<dbReference type="Pfam" id="PF07521">
    <property type="entry name" value="RMMBL"/>
    <property type="match status" value="1"/>
</dbReference>
<dbReference type="Pfam" id="PF00753">
    <property type="entry name" value="Lactamase_B"/>
    <property type="match status" value="1"/>
</dbReference>
<proteinExistence type="predicted"/>
<dbReference type="RefSeq" id="WP_265218263.1">
    <property type="nucleotide sequence ID" value="NZ_JAPEUL010000007.1"/>
</dbReference>
<keyword evidence="5" id="KW-0269">Exonuclease</keyword>
<dbReference type="Gene3D" id="3.40.50.10710">
    <property type="entry name" value="Metallo-hydrolase/oxidoreductase"/>
    <property type="match status" value="1"/>
</dbReference>
<accession>A0ABT3KEV2</accession>
<evidence type="ECO:0000256" key="6">
    <source>
        <dbReference type="ARBA" id="ARBA00022884"/>
    </source>
</evidence>
<dbReference type="SMART" id="SM00849">
    <property type="entry name" value="Lactamase_B"/>
    <property type="match status" value="1"/>
</dbReference>
<sequence length="476" mass="52469">MSLGKILTENAYHGQNLLLFIHKECVISSLIPSQEDLWFLPLGGTGEIGMNMNLYGHDGQWLMVDCGVSFNEPLTPDDLRTSEIVCADPRFISEQKERLVGIVITHAHEDHVGALPFLWRRFKCPVYTTAFTAEVLRRKLVQVGLTDQVPIIEVAENESKKIGVFNVKWLGLTHSIPEPFGMTIATSAGKVFHTGDWKIDKKPLLGDAFSPTAFKALAKDNILAMVCDSTNALKEGFSPSESDCYDGLLNTIAAEKNRVVVGCFSSNVARLVALGRVAKETGRYLALIGRSLTNMVSAARVTGHWPDDLPIIEAAHLGYLPKEEVLAVVTGSQGEPRATLNRLAADNCFDLSLDADDLVIFSAMRIPGNEQAIDRLVAQFKGRKIRTLQAHETNLMIHVSGHPCREELKQLYAWVQPQIAIPVHGEPKHLDANADVARLSHVPQQLVGRNGDLYQLAPSVSVRRQQVKVGRIALLR</sequence>
<name>A0ABT3KEV2_9GAMM</name>
<dbReference type="SUPFAM" id="SSF56281">
    <property type="entry name" value="Metallo-hydrolase/oxidoreductase"/>
    <property type="match status" value="1"/>
</dbReference>
<keyword evidence="2" id="KW-0479">Metal-binding</keyword>
<dbReference type="InterPro" id="IPR001279">
    <property type="entry name" value="Metallo-B-lactamas"/>
</dbReference>
<evidence type="ECO:0000256" key="3">
    <source>
        <dbReference type="ARBA" id="ARBA00022801"/>
    </source>
</evidence>
<dbReference type="InterPro" id="IPR011108">
    <property type="entry name" value="RMMBL"/>
</dbReference>
<comment type="caution">
    <text evidence="8">The sequence shown here is derived from an EMBL/GenBank/DDBJ whole genome shotgun (WGS) entry which is preliminary data.</text>
</comment>
<keyword evidence="3" id="KW-0378">Hydrolase</keyword>
<evidence type="ECO:0000256" key="1">
    <source>
        <dbReference type="ARBA" id="ARBA00022722"/>
    </source>
</evidence>
<dbReference type="PANTHER" id="PTHR43694:SF1">
    <property type="entry name" value="RIBONUCLEASE J"/>
    <property type="match status" value="1"/>
</dbReference>
<dbReference type="CDD" id="cd07714">
    <property type="entry name" value="RNaseJ_MBL-fold"/>
    <property type="match status" value="1"/>
</dbReference>
<gene>
    <name evidence="8" type="ORF">ONZ52_08825</name>
</gene>
<evidence type="ECO:0000259" key="7">
    <source>
        <dbReference type="SMART" id="SM00849"/>
    </source>
</evidence>
<dbReference type="EMBL" id="JAPEUL010000007">
    <property type="protein sequence ID" value="MCW4629061.1"/>
    <property type="molecule type" value="Genomic_DNA"/>
</dbReference>
<dbReference type="InterPro" id="IPR055132">
    <property type="entry name" value="RNase_J_b_CASP"/>
</dbReference>
<evidence type="ECO:0000313" key="8">
    <source>
        <dbReference type="EMBL" id="MCW4629061.1"/>
    </source>
</evidence>
<evidence type="ECO:0000313" key="9">
    <source>
        <dbReference type="Proteomes" id="UP001431181"/>
    </source>
</evidence>
<dbReference type="Pfam" id="PF22505">
    <property type="entry name" value="RNase_J_b_CASP"/>
    <property type="match status" value="1"/>
</dbReference>
<evidence type="ECO:0000256" key="5">
    <source>
        <dbReference type="ARBA" id="ARBA00022839"/>
    </source>
</evidence>
<evidence type="ECO:0000256" key="4">
    <source>
        <dbReference type="ARBA" id="ARBA00022833"/>
    </source>
</evidence>
<reference evidence="8" key="1">
    <citation type="submission" date="2022-11" db="EMBL/GenBank/DDBJ databases">
        <title>Marinomonas sp. nov., isolated from marine algae.</title>
        <authorList>
            <person name="Choi D.G."/>
            <person name="Kim J.M."/>
            <person name="Lee J.K."/>
            <person name="Baek J.H."/>
            <person name="Jeon C.O."/>
        </authorList>
    </citation>
    <scope>NUCLEOTIDE SEQUENCE</scope>
    <source>
        <strain evidence="8">KJ51-3</strain>
    </source>
</reference>
<protein>
    <submittedName>
        <fullName evidence="8">Ribonuclease J</fullName>
    </submittedName>
</protein>
<dbReference type="Gene3D" id="3.60.15.10">
    <property type="entry name" value="Ribonuclease Z/Hydroxyacylglutathione hydrolase-like"/>
    <property type="match status" value="1"/>
</dbReference>
<dbReference type="Proteomes" id="UP001431181">
    <property type="component" value="Unassembled WGS sequence"/>
</dbReference>
<dbReference type="InterPro" id="IPR042173">
    <property type="entry name" value="RNase_J_2"/>
</dbReference>
<keyword evidence="4" id="KW-0862">Zinc</keyword>
<evidence type="ECO:0000256" key="2">
    <source>
        <dbReference type="ARBA" id="ARBA00022723"/>
    </source>
</evidence>
<keyword evidence="1" id="KW-0540">Nuclease</keyword>